<keyword evidence="2 5" id="KW-0547">Nucleotide-binding</keyword>
<comment type="similarity">
    <text evidence="1 5">Belongs to the GTR/RAG GTP-binding protein family.</text>
</comment>
<dbReference type="GO" id="GO:0003924">
    <property type="term" value="F:GTPase activity"/>
    <property type="evidence" value="ECO:0007669"/>
    <property type="project" value="TreeGrafter"/>
</dbReference>
<evidence type="ECO:0000256" key="1">
    <source>
        <dbReference type="ARBA" id="ARBA00007756"/>
    </source>
</evidence>
<dbReference type="GO" id="GO:1990131">
    <property type="term" value="C:Gtr1-Gtr2 GTPase complex"/>
    <property type="evidence" value="ECO:0007669"/>
    <property type="project" value="TreeGrafter"/>
</dbReference>
<evidence type="ECO:0000256" key="3">
    <source>
        <dbReference type="ARBA" id="ARBA00023134"/>
    </source>
</evidence>
<dbReference type="GO" id="GO:0009267">
    <property type="term" value="P:cellular response to starvation"/>
    <property type="evidence" value="ECO:0007669"/>
    <property type="project" value="TreeGrafter"/>
</dbReference>
<name>A0A3S5AGQ1_9PLAT</name>
<evidence type="ECO:0000256" key="5">
    <source>
        <dbReference type="RuleBase" id="RU367014"/>
    </source>
</evidence>
<sequence length="158" mass="17683">MMGLPRSGKSSIIGVVFMGKSPTETLFLETTNQITKQDVSQCSFVKYEVWDLPGHLDAVFQSPYLFSQACAIVFVIDAQLDYMQALQRLSAFIDSAYRSNPNIKIEVFIHKVDCLTDDRKIEVQRDITQRVGSVIDDLFYDCQSAGLHNGAINPINIG</sequence>
<comment type="caution">
    <text evidence="6">The sequence shown here is derived from an EMBL/GenBank/DDBJ whole genome shotgun (WGS) entry which is preliminary data.</text>
</comment>
<dbReference type="AlphaFoldDB" id="A0A3S5AGQ1"/>
<organism evidence="6 7">
    <name type="scientific">Protopolystoma xenopodis</name>
    <dbReference type="NCBI Taxonomy" id="117903"/>
    <lineage>
        <taxon>Eukaryota</taxon>
        <taxon>Metazoa</taxon>
        <taxon>Spiralia</taxon>
        <taxon>Lophotrochozoa</taxon>
        <taxon>Platyhelminthes</taxon>
        <taxon>Monogenea</taxon>
        <taxon>Polyopisthocotylea</taxon>
        <taxon>Polystomatidea</taxon>
        <taxon>Polystomatidae</taxon>
        <taxon>Protopolystoma</taxon>
    </lineage>
</organism>
<dbReference type="PANTHER" id="PTHR11259:SF2">
    <property type="entry name" value="GH16429P"/>
    <property type="match status" value="1"/>
</dbReference>
<keyword evidence="7" id="KW-1185">Reference proteome</keyword>
<evidence type="ECO:0000313" key="7">
    <source>
        <dbReference type="Proteomes" id="UP000784294"/>
    </source>
</evidence>
<gene>
    <name evidence="6" type="ORF">PXEA_LOCUS13297</name>
</gene>
<dbReference type="GO" id="GO:1904263">
    <property type="term" value="P:positive regulation of TORC1 signaling"/>
    <property type="evidence" value="ECO:0007669"/>
    <property type="project" value="TreeGrafter"/>
</dbReference>
<dbReference type="GO" id="GO:0010507">
    <property type="term" value="P:negative regulation of autophagy"/>
    <property type="evidence" value="ECO:0007669"/>
    <property type="project" value="TreeGrafter"/>
</dbReference>
<dbReference type="Gene3D" id="3.40.50.300">
    <property type="entry name" value="P-loop containing nucleotide triphosphate hydrolases"/>
    <property type="match status" value="1"/>
</dbReference>
<keyword evidence="3 5" id="KW-0342">GTP-binding</keyword>
<evidence type="ECO:0000256" key="4">
    <source>
        <dbReference type="ARBA" id="ARBA00049117"/>
    </source>
</evidence>
<comment type="catalytic activity">
    <reaction evidence="4">
        <text>GTP + H2O = GDP + phosphate + H(+)</text>
        <dbReference type="Rhea" id="RHEA:19669"/>
        <dbReference type="ChEBI" id="CHEBI:15377"/>
        <dbReference type="ChEBI" id="CHEBI:15378"/>
        <dbReference type="ChEBI" id="CHEBI:37565"/>
        <dbReference type="ChEBI" id="CHEBI:43474"/>
        <dbReference type="ChEBI" id="CHEBI:58189"/>
    </reaction>
    <physiologicalReaction direction="left-to-right" evidence="4">
        <dbReference type="Rhea" id="RHEA:19670"/>
    </physiologicalReaction>
</comment>
<dbReference type="PANTHER" id="PTHR11259">
    <property type="entry name" value="RAS-RELATED GTP BINDING RAG/GTR YEAST"/>
    <property type="match status" value="1"/>
</dbReference>
<dbReference type="GO" id="GO:0005634">
    <property type="term" value="C:nucleus"/>
    <property type="evidence" value="ECO:0007669"/>
    <property type="project" value="TreeGrafter"/>
</dbReference>
<dbReference type="GO" id="GO:0005764">
    <property type="term" value="C:lysosome"/>
    <property type="evidence" value="ECO:0007669"/>
    <property type="project" value="TreeGrafter"/>
</dbReference>
<dbReference type="EMBL" id="CAAALY010043591">
    <property type="protein sequence ID" value="VEL19857.1"/>
    <property type="molecule type" value="Genomic_DNA"/>
</dbReference>
<dbReference type="Pfam" id="PF04670">
    <property type="entry name" value="Gtr1_RagA"/>
    <property type="match status" value="1"/>
</dbReference>
<protein>
    <recommendedName>
        <fullName evidence="8">GTP-binding protein</fullName>
    </recommendedName>
</protein>
<proteinExistence type="inferred from homology"/>
<dbReference type="SUPFAM" id="SSF52540">
    <property type="entry name" value="P-loop containing nucleoside triphosphate hydrolases"/>
    <property type="match status" value="1"/>
</dbReference>
<evidence type="ECO:0008006" key="8">
    <source>
        <dbReference type="Google" id="ProtNLM"/>
    </source>
</evidence>
<reference evidence="6" key="1">
    <citation type="submission" date="2018-11" db="EMBL/GenBank/DDBJ databases">
        <authorList>
            <consortium name="Pathogen Informatics"/>
        </authorList>
    </citation>
    <scope>NUCLEOTIDE SEQUENCE</scope>
</reference>
<dbReference type="OrthoDB" id="26136at2759"/>
<dbReference type="Proteomes" id="UP000784294">
    <property type="component" value="Unassembled WGS sequence"/>
</dbReference>
<evidence type="ECO:0000313" key="6">
    <source>
        <dbReference type="EMBL" id="VEL19857.1"/>
    </source>
</evidence>
<dbReference type="InterPro" id="IPR006762">
    <property type="entry name" value="Gtr1_RagA"/>
</dbReference>
<accession>A0A3S5AGQ1</accession>
<dbReference type="GO" id="GO:0005525">
    <property type="term" value="F:GTP binding"/>
    <property type="evidence" value="ECO:0007669"/>
    <property type="project" value="UniProtKB-UniRule"/>
</dbReference>
<dbReference type="InterPro" id="IPR027417">
    <property type="entry name" value="P-loop_NTPase"/>
</dbReference>
<evidence type="ECO:0000256" key="2">
    <source>
        <dbReference type="ARBA" id="ARBA00022741"/>
    </source>
</evidence>